<evidence type="ECO:0000256" key="6">
    <source>
        <dbReference type="SAM" id="MobiDB-lite"/>
    </source>
</evidence>
<dbReference type="InterPro" id="IPR020930">
    <property type="entry name" value="Ribosomal_uL5_bac-type"/>
</dbReference>
<keyword evidence="1 5" id="KW-0699">rRNA-binding</keyword>
<dbReference type="Proteomes" id="UP000886005">
    <property type="component" value="Unassembled WGS sequence"/>
</dbReference>
<dbReference type="NCBIfam" id="NF004612">
    <property type="entry name" value="PRK05943.1"/>
    <property type="match status" value="1"/>
</dbReference>
<evidence type="ECO:0000256" key="1">
    <source>
        <dbReference type="ARBA" id="ARBA00022730"/>
    </source>
</evidence>
<dbReference type="InterPro" id="IPR020056">
    <property type="entry name" value="Rbsml_bL25/Gln-tRNA_synth_N"/>
</dbReference>
<dbReference type="NCBIfam" id="NF004128">
    <property type="entry name" value="PRK05618.1-2"/>
    <property type="match status" value="1"/>
</dbReference>
<reference evidence="9" key="1">
    <citation type="journal article" date="2020" name="mSystems">
        <title>Genome- and Community-Level Interaction Insights into Carbon Utilization and Element Cycling Functions of Hydrothermarchaeota in Hydrothermal Sediment.</title>
        <authorList>
            <person name="Zhou Z."/>
            <person name="Liu Y."/>
            <person name="Xu W."/>
            <person name="Pan J."/>
            <person name="Luo Z.H."/>
            <person name="Li M."/>
        </authorList>
    </citation>
    <scope>NUCLEOTIDE SEQUENCE [LARGE SCALE GENOMIC DNA]</scope>
    <source>
        <strain evidence="9">HyVt-456</strain>
    </source>
</reference>
<dbReference type="SUPFAM" id="SSF50715">
    <property type="entry name" value="Ribosomal protein L25-like"/>
    <property type="match status" value="1"/>
</dbReference>
<dbReference type="HAMAP" id="MF_01334">
    <property type="entry name" value="Ribosomal_bL25_CTC"/>
    <property type="match status" value="1"/>
</dbReference>
<dbReference type="InterPro" id="IPR020057">
    <property type="entry name" value="Ribosomal_bL25_b-dom"/>
</dbReference>
<comment type="caution">
    <text evidence="9">The sequence shown here is derived from an EMBL/GenBank/DDBJ whole genome shotgun (WGS) entry which is preliminary data.</text>
</comment>
<dbReference type="GO" id="GO:0008097">
    <property type="term" value="F:5S rRNA binding"/>
    <property type="evidence" value="ECO:0007669"/>
    <property type="project" value="InterPro"/>
</dbReference>
<name>A0A7V1LK63_CALAY</name>
<evidence type="ECO:0000256" key="3">
    <source>
        <dbReference type="ARBA" id="ARBA00022980"/>
    </source>
</evidence>
<dbReference type="Gene3D" id="2.40.240.10">
    <property type="entry name" value="Ribosomal Protein L25, Chain P"/>
    <property type="match status" value="1"/>
</dbReference>
<dbReference type="AlphaFoldDB" id="A0A7V1LK63"/>
<dbReference type="InterPro" id="IPR001021">
    <property type="entry name" value="Ribosomal_bL25_long"/>
</dbReference>
<sequence length="206" mass="22308">MSEVIISAQKRETAGTSISRSLRRNGRVPAVVYGANNDAVAVSVDRLELGRLLRSDFSVITIELDGKKEQAVIKEVQVHPVRSDVLHVDFMRVAAGSEIKVTVPINYTGESAGVKLGGLLSIMKNELTMQVLPKNMPDTIEVDITDMEIGDVVRVGDLDLKDVTILDDPAVMLCQVHVTRKAAETLSEEEEEAAAEAEDGEAPEEG</sequence>
<feature type="region of interest" description="Disordered" evidence="6">
    <location>
        <begin position="184"/>
        <end position="206"/>
    </location>
</feature>
<dbReference type="InterPro" id="IPR037121">
    <property type="entry name" value="Ribosomal_bL25_C"/>
</dbReference>
<dbReference type="PANTHER" id="PTHR33284">
    <property type="entry name" value="RIBOSOMAL PROTEIN L25/GLN-TRNA SYNTHETASE, ANTI-CODON-BINDING DOMAIN-CONTAINING PROTEIN"/>
    <property type="match status" value="1"/>
</dbReference>
<dbReference type="Gene3D" id="2.170.120.20">
    <property type="entry name" value="Ribosomal protein L25, beta domain"/>
    <property type="match status" value="1"/>
</dbReference>
<dbReference type="InterPro" id="IPR011035">
    <property type="entry name" value="Ribosomal_bL25/Gln-tRNA_synth"/>
</dbReference>
<keyword evidence="3 5" id="KW-0689">Ribosomal protein</keyword>
<dbReference type="EMBL" id="DRLD01000068">
    <property type="protein sequence ID" value="HED09516.1"/>
    <property type="molecule type" value="Genomic_DNA"/>
</dbReference>
<comment type="subunit">
    <text evidence="5">Part of the 50S ribosomal subunit; part of the 5S rRNA/L5/L18/L25 subcomplex. Contacts the 5S rRNA. Binds to the 5S rRNA independently of L5 and L18.</text>
</comment>
<keyword evidence="2 5" id="KW-0694">RNA-binding</keyword>
<feature type="domain" description="Large ribosomal subunit protein bL25 L25" evidence="7">
    <location>
        <begin position="6"/>
        <end position="90"/>
    </location>
</feature>
<dbReference type="Pfam" id="PF14693">
    <property type="entry name" value="Ribosomal_TL5_C"/>
    <property type="match status" value="1"/>
</dbReference>
<dbReference type="GO" id="GO:0003735">
    <property type="term" value="F:structural constituent of ribosome"/>
    <property type="evidence" value="ECO:0007669"/>
    <property type="project" value="InterPro"/>
</dbReference>
<evidence type="ECO:0000259" key="7">
    <source>
        <dbReference type="Pfam" id="PF01386"/>
    </source>
</evidence>
<evidence type="ECO:0000259" key="8">
    <source>
        <dbReference type="Pfam" id="PF14693"/>
    </source>
</evidence>
<comment type="similarity">
    <text evidence="5">Belongs to the bacterial ribosomal protein bL25 family. CTC subfamily.</text>
</comment>
<evidence type="ECO:0000313" key="9">
    <source>
        <dbReference type="EMBL" id="HED09516.1"/>
    </source>
</evidence>
<dbReference type="NCBIfam" id="TIGR00731">
    <property type="entry name" value="bL25_bact_ctc"/>
    <property type="match status" value="1"/>
</dbReference>
<evidence type="ECO:0000256" key="4">
    <source>
        <dbReference type="ARBA" id="ARBA00023274"/>
    </source>
</evidence>
<dbReference type="GO" id="GO:0022625">
    <property type="term" value="C:cytosolic large ribosomal subunit"/>
    <property type="evidence" value="ECO:0007669"/>
    <property type="project" value="TreeGrafter"/>
</dbReference>
<dbReference type="GO" id="GO:0006412">
    <property type="term" value="P:translation"/>
    <property type="evidence" value="ECO:0007669"/>
    <property type="project" value="UniProtKB-UniRule"/>
</dbReference>
<feature type="domain" description="Large ribosomal subunit protein bL25 beta" evidence="8">
    <location>
        <begin position="98"/>
        <end position="179"/>
    </location>
</feature>
<evidence type="ECO:0000256" key="5">
    <source>
        <dbReference type="HAMAP-Rule" id="MF_01334"/>
    </source>
</evidence>
<dbReference type="CDD" id="cd00495">
    <property type="entry name" value="Ribosomal_L25_TL5_CTC"/>
    <property type="match status" value="1"/>
</dbReference>
<dbReference type="PANTHER" id="PTHR33284:SF1">
    <property type="entry name" value="RIBOSOMAL PROTEIN L25_GLN-TRNA SYNTHETASE, ANTI-CODON-BINDING DOMAIN-CONTAINING PROTEIN"/>
    <property type="match status" value="1"/>
</dbReference>
<evidence type="ECO:0000256" key="2">
    <source>
        <dbReference type="ARBA" id="ARBA00022884"/>
    </source>
</evidence>
<comment type="function">
    <text evidence="5">This is one of the proteins that binds to the 5S RNA in the ribosome where it forms part of the central protuberance.</text>
</comment>
<accession>A0A7V1LK63</accession>
<proteinExistence type="inferred from homology"/>
<dbReference type="InterPro" id="IPR029751">
    <property type="entry name" value="Ribosomal_L25_dom"/>
</dbReference>
<dbReference type="Pfam" id="PF01386">
    <property type="entry name" value="Ribosomal_L25p"/>
    <property type="match status" value="1"/>
</dbReference>
<feature type="compositionally biased region" description="Acidic residues" evidence="6">
    <location>
        <begin position="186"/>
        <end position="206"/>
    </location>
</feature>
<protein>
    <recommendedName>
        <fullName evidence="5">Large ribosomal subunit protein bL25</fullName>
    </recommendedName>
    <alternativeName>
        <fullName evidence="5">General stress protein CTC</fullName>
    </alternativeName>
</protein>
<gene>
    <name evidence="5" type="primary">rplY</name>
    <name evidence="5" type="synonym">ctc</name>
    <name evidence="9" type="ORF">ENJ10_02415</name>
</gene>
<keyword evidence="4 5" id="KW-0687">Ribonucleoprotein</keyword>
<organism evidence="9">
    <name type="scientific">Caldithrix abyssi</name>
    <dbReference type="NCBI Taxonomy" id="187145"/>
    <lineage>
        <taxon>Bacteria</taxon>
        <taxon>Pseudomonadati</taxon>
        <taxon>Calditrichota</taxon>
        <taxon>Calditrichia</taxon>
        <taxon>Calditrichales</taxon>
        <taxon>Calditrichaceae</taxon>
        <taxon>Caldithrix</taxon>
    </lineage>
</organism>